<organism evidence="1 2">
    <name type="scientific">Collybia nuda</name>
    <dbReference type="NCBI Taxonomy" id="64659"/>
    <lineage>
        <taxon>Eukaryota</taxon>
        <taxon>Fungi</taxon>
        <taxon>Dikarya</taxon>
        <taxon>Basidiomycota</taxon>
        <taxon>Agaricomycotina</taxon>
        <taxon>Agaricomycetes</taxon>
        <taxon>Agaricomycetidae</taxon>
        <taxon>Agaricales</taxon>
        <taxon>Tricholomatineae</taxon>
        <taxon>Clitocybaceae</taxon>
        <taxon>Collybia</taxon>
    </lineage>
</organism>
<dbReference type="Proteomes" id="UP000807353">
    <property type="component" value="Unassembled WGS sequence"/>
</dbReference>
<dbReference type="EMBL" id="MU150264">
    <property type="protein sequence ID" value="KAF9463188.1"/>
    <property type="molecule type" value="Genomic_DNA"/>
</dbReference>
<proteinExistence type="predicted"/>
<protein>
    <submittedName>
        <fullName evidence="1">Uncharacterized protein</fullName>
    </submittedName>
</protein>
<gene>
    <name evidence="1" type="ORF">BDZ94DRAFT_627854</name>
</gene>
<dbReference type="InterPro" id="IPR027409">
    <property type="entry name" value="GroEL-like_apical_dom_sf"/>
</dbReference>
<evidence type="ECO:0000313" key="1">
    <source>
        <dbReference type="EMBL" id="KAF9463188.1"/>
    </source>
</evidence>
<keyword evidence="2" id="KW-1185">Reference proteome</keyword>
<sequence>MDLTTLEFNCSKLQEHLAKLSSGVAIIKVEVREKDRYDDTLNTICTAVGEVILPGGSVALLKASLMLAMQSLGSGSTGSPFSPDTKPIPTQNFDQELRVAIILNADMGDMGGF</sequence>
<dbReference type="Gene3D" id="3.30.260.10">
    <property type="entry name" value="TCP-1-like chaperonin intermediate domain"/>
    <property type="match status" value="1"/>
</dbReference>
<reference evidence="1" key="1">
    <citation type="submission" date="2020-11" db="EMBL/GenBank/DDBJ databases">
        <authorList>
            <consortium name="DOE Joint Genome Institute"/>
            <person name="Ahrendt S."/>
            <person name="Riley R."/>
            <person name="Andreopoulos W."/>
            <person name="Labutti K."/>
            <person name="Pangilinan J."/>
            <person name="Ruiz-Duenas F.J."/>
            <person name="Barrasa J.M."/>
            <person name="Sanchez-Garcia M."/>
            <person name="Camarero S."/>
            <person name="Miyauchi S."/>
            <person name="Serrano A."/>
            <person name="Linde D."/>
            <person name="Babiker R."/>
            <person name="Drula E."/>
            <person name="Ayuso-Fernandez I."/>
            <person name="Pacheco R."/>
            <person name="Padilla G."/>
            <person name="Ferreira P."/>
            <person name="Barriuso J."/>
            <person name="Kellner H."/>
            <person name="Castanera R."/>
            <person name="Alfaro M."/>
            <person name="Ramirez L."/>
            <person name="Pisabarro A.G."/>
            <person name="Kuo A."/>
            <person name="Tritt A."/>
            <person name="Lipzen A."/>
            <person name="He G."/>
            <person name="Yan M."/>
            <person name="Ng V."/>
            <person name="Cullen D."/>
            <person name="Martin F."/>
            <person name="Rosso M.-N."/>
            <person name="Henrissat B."/>
            <person name="Hibbett D."/>
            <person name="Martinez A.T."/>
            <person name="Grigoriev I.V."/>
        </authorList>
    </citation>
    <scope>NUCLEOTIDE SEQUENCE</scope>
    <source>
        <strain evidence="1">CBS 247.69</strain>
    </source>
</reference>
<dbReference type="Gene3D" id="1.10.560.10">
    <property type="entry name" value="GroEL-like equatorial domain"/>
    <property type="match status" value="1"/>
</dbReference>
<dbReference type="OrthoDB" id="1733909at2759"/>
<dbReference type="InterPro" id="IPR027413">
    <property type="entry name" value="GROEL-like_equatorial_sf"/>
</dbReference>
<dbReference type="AlphaFoldDB" id="A0A9P5Y4K7"/>
<accession>A0A9P5Y4K7</accession>
<name>A0A9P5Y4K7_9AGAR</name>
<comment type="caution">
    <text evidence="1">The sequence shown here is derived from an EMBL/GenBank/DDBJ whole genome shotgun (WGS) entry which is preliminary data.</text>
</comment>
<dbReference type="InterPro" id="IPR027410">
    <property type="entry name" value="TCP-1-like_intermed_sf"/>
</dbReference>
<dbReference type="Gene3D" id="3.50.7.10">
    <property type="entry name" value="GroEL"/>
    <property type="match status" value="1"/>
</dbReference>
<evidence type="ECO:0000313" key="2">
    <source>
        <dbReference type="Proteomes" id="UP000807353"/>
    </source>
</evidence>